<organism evidence="1 2">
    <name type="scientific">Rubritalea spongiae</name>
    <dbReference type="NCBI Taxonomy" id="430797"/>
    <lineage>
        <taxon>Bacteria</taxon>
        <taxon>Pseudomonadati</taxon>
        <taxon>Verrucomicrobiota</taxon>
        <taxon>Verrucomicrobiia</taxon>
        <taxon>Verrucomicrobiales</taxon>
        <taxon>Rubritaleaceae</taxon>
        <taxon>Rubritalea</taxon>
    </lineage>
</organism>
<gene>
    <name evidence="1" type="ORF">ACFSQZ_01160</name>
</gene>
<keyword evidence="2" id="KW-1185">Reference proteome</keyword>
<evidence type="ECO:0000313" key="2">
    <source>
        <dbReference type="Proteomes" id="UP001597297"/>
    </source>
</evidence>
<dbReference type="EMBL" id="JBHUJC010000001">
    <property type="protein sequence ID" value="MFD2275065.1"/>
    <property type="molecule type" value="Genomic_DNA"/>
</dbReference>
<accession>A0ABW5E2K2</accession>
<dbReference type="RefSeq" id="WP_377136693.1">
    <property type="nucleotide sequence ID" value="NZ_JBHUJC010000001.1"/>
</dbReference>
<dbReference type="Proteomes" id="UP001597297">
    <property type="component" value="Unassembled WGS sequence"/>
</dbReference>
<evidence type="ECO:0000313" key="1">
    <source>
        <dbReference type="EMBL" id="MFD2275065.1"/>
    </source>
</evidence>
<comment type="caution">
    <text evidence="1">The sequence shown here is derived from an EMBL/GenBank/DDBJ whole genome shotgun (WGS) entry which is preliminary data.</text>
</comment>
<sequence>MSLMAELQQCVDANNLLGGWVQKGRGVTHVTEGLDQDIALRLSTFGVSAVENYKGADREVDSLVFGYTNGTVLLIKLKACLVGFVMASEFPYLDELVEGGRRMALKATLELLQAPVIFNVLEAKPAAEEEVNLEDSEFTRWDEFIDVASSELTRVLHASQVDIFIRRQLKGIEPRTVGEARQAANRIAEGIPDKSKKDAFRKIFEENVSKLTVN</sequence>
<protein>
    <submittedName>
        <fullName evidence="1">Uncharacterized protein</fullName>
    </submittedName>
</protein>
<reference evidence="2" key="1">
    <citation type="journal article" date="2019" name="Int. J. Syst. Evol. Microbiol.">
        <title>The Global Catalogue of Microorganisms (GCM) 10K type strain sequencing project: providing services to taxonomists for standard genome sequencing and annotation.</title>
        <authorList>
            <consortium name="The Broad Institute Genomics Platform"/>
            <consortium name="The Broad Institute Genome Sequencing Center for Infectious Disease"/>
            <person name="Wu L."/>
            <person name="Ma J."/>
        </authorList>
    </citation>
    <scope>NUCLEOTIDE SEQUENCE [LARGE SCALE GENOMIC DNA]</scope>
    <source>
        <strain evidence="2">JCM 16545</strain>
    </source>
</reference>
<name>A0ABW5E2K2_9BACT</name>
<proteinExistence type="predicted"/>